<dbReference type="STRING" id="1319815.HMPREF0202_00999"/>
<feature type="transmembrane region" description="Helical" evidence="1">
    <location>
        <begin position="40"/>
        <end position="60"/>
    </location>
</feature>
<reference evidence="2 3" key="1">
    <citation type="submission" date="2013-08" db="EMBL/GenBank/DDBJ databases">
        <authorList>
            <person name="Weinstock G."/>
            <person name="Sodergren E."/>
            <person name="Wylie T."/>
            <person name="Fulton L."/>
            <person name="Fulton R."/>
            <person name="Fronick C."/>
            <person name="O'Laughlin M."/>
            <person name="Godfrey J."/>
            <person name="Miner T."/>
            <person name="Herter B."/>
            <person name="Appelbaum E."/>
            <person name="Cordes M."/>
            <person name="Lek S."/>
            <person name="Wollam A."/>
            <person name="Pepin K.H."/>
            <person name="Palsikar V.B."/>
            <person name="Mitreva M."/>
            <person name="Wilson R.K."/>
        </authorList>
    </citation>
    <scope>NUCLEOTIDE SEQUENCE [LARGE SCALE GENOMIC DNA]</scope>
    <source>
        <strain evidence="2 3">ATCC BAA-474</strain>
    </source>
</reference>
<dbReference type="EMBL" id="AXZF01000038">
    <property type="protein sequence ID" value="ERT69033.1"/>
    <property type="molecule type" value="Genomic_DNA"/>
</dbReference>
<keyword evidence="1" id="KW-0472">Membrane</keyword>
<keyword evidence="3" id="KW-1185">Reference proteome</keyword>
<dbReference type="eggNOG" id="ENOG50334DW">
    <property type="taxonomic scope" value="Bacteria"/>
</dbReference>
<gene>
    <name evidence="2" type="ORF">HMPREF0202_00999</name>
</gene>
<dbReference type="NCBIfam" id="TIGR04011">
    <property type="entry name" value="poly_gGlu_PgsC"/>
    <property type="match status" value="1"/>
</dbReference>
<evidence type="ECO:0000313" key="2">
    <source>
        <dbReference type="EMBL" id="ERT69033.1"/>
    </source>
</evidence>
<dbReference type="GO" id="GO:0045227">
    <property type="term" value="P:capsule polysaccharide biosynthetic process"/>
    <property type="evidence" value="ECO:0007669"/>
    <property type="project" value="InterPro"/>
</dbReference>
<keyword evidence="1" id="KW-1133">Transmembrane helix</keyword>
<evidence type="ECO:0000256" key="1">
    <source>
        <dbReference type="SAM" id="Phobius"/>
    </source>
</evidence>
<dbReference type="RefSeq" id="WP_023050540.1">
    <property type="nucleotide sequence ID" value="NZ_CP173062.2"/>
</dbReference>
<dbReference type="Pfam" id="PF14102">
    <property type="entry name" value="Caps_synth_CapC"/>
    <property type="match status" value="1"/>
</dbReference>
<protein>
    <recommendedName>
        <fullName evidence="4">Poly-gamma-glutamate biosynthesis protein PgsC</fullName>
    </recommendedName>
</protein>
<proteinExistence type="predicted"/>
<dbReference type="GO" id="GO:0016020">
    <property type="term" value="C:membrane"/>
    <property type="evidence" value="ECO:0007669"/>
    <property type="project" value="InterPro"/>
</dbReference>
<dbReference type="Proteomes" id="UP000017081">
    <property type="component" value="Unassembled WGS sequence"/>
</dbReference>
<dbReference type="AlphaFoldDB" id="U7VDZ1"/>
<dbReference type="InterPro" id="IPR008338">
    <property type="entry name" value="Capsule_biosynth_CapC"/>
</dbReference>
<name>U7VDZ1_9FUSO</name>
<sequence>MNETIVIIGVLLSILFYEVSELSPGGLIVPGYFALFSNDYKRIVVTILVAFFVLIVVRFLEKYLIIYGRRRFAIYIIITFLLKRFIGELDFEILIGGEVIGLLIPAILAQDLDRNGVKKTLPALLILTGVIKSIIIISGSFI</sequence>
<keyword evidence="1" id="KW-0812">Transmembrane</keyword>
<accession>U7VDZ1</accession>
<feature type="transmembrane region" description="Helical" evidence="1">
    <location>
        <begin position="121"/>
        <end position="141"/>
    </location>
</feature>
<dbReference type="HOGENOM" id="CLU_143404_0_0_0"/>
<comment type="caution">
    <text evidence="2">The sequence shown here is derived from an EMBL/GenBank/DDBJ whole genome shotgun (WGS) entry which is preliminary data.</text>
</comment>
<evidence type="ECO:0008006" key="4">
    <source>
        <dbReference type="Google" id="ProtNLM"/>
    </source>
</evidence>
<dbReference type="PRINTS" id="PR01759">
    <property type="entry name" value="CAPSULEPROTC"/>
</dbReference>
<evidence type="ECO:0000313" key="3">
    <source>
        <dbReference type="Proteomes" id="UP000017081"/>
    </source>
</evidence>
<organism evidence="2 3">
    <name type="scientific">Cetobacterium somerae ATCC BAA-474</name>
    <dbReference type="NCBI Taxonomy" id="1319815"/>
    <lineage>
        <taxon>Bacteria</taxon>
        <taxon>Fusobacteriati</taxon>
        <taxon>Fusobacteriota</taxon>
        <taxon>Fusobacteriia</taxon>
        <taxon>Fusobacteriales</taxon>
        <taxon>Fusobacteriaceae</taxon>
        <taxon>Cetobacterium</taxon>
    </lineage>
</organism>
<feature type="transmembrane region" description="Helical" evidence="1">
    <location>
        <begin position="93"/>
        <end position="109"/>
    </location>
</feature>